<comment type="caution">
    <text evidence="1">The sequence shown here is derived from an EMBL/GenBank/DDBJ whole genome shotgun (WGS) entry which is preliminary data.</text>
</comment>
<evidence type="ECO:0000313" key="2">
    <source>
        <dbReference type="Proteomes" id="UP000282454"/>
    </source>
</evidence>
<protein>
    <submittedName>
        <fullName evidence="1">Uncharacterized protein</fullName>
    </submittedName>
</protein>
<dbReference type="AlphaFoldDB" id="A0A421BCY1"/>
<accession>A0A421BCY1</accession>
<dbReference type="Proteomes" id="UP000282454">
    <property type="component" value="Unassembled WGS sequence"/>
</dbReference>
<reference evidence="1 2" key="1">
    <citation type="submission" date="2018-10" db="EMBL/GenBank/DDBJ databases">
        <title>Genomic Encyclopedia of Archaeal and Bacterial Type Strains, Phase II (KMG-II): from individual species to whole genera.</title>
        <authorList>
            <person name="Goeker M."/>
        </authorList>
    </citation>
    <scope>NUCLEOTIDE SEQUENCE [LARGE SCALE GENOMIC DNA]</scope>
    <source>
        <strain evidence="1 2">DSM 45657</strain>
    </source>
</reference>
<evidence type="ECO:0000313" key="1">
    <source>
        <dbReference type="EMBL" id="RLK62244.1"/>
    </source>
</evidence>
<gene>
    <name evidence="1" type="ORF">CLV68_2800</name>
</gene>
<dbReference type="OrthoDB" id="3699236at2"/>
<proteinExistence type="predicted"/>
<name>A0A421BCY1_9PSEU</name>
<sequence length="112" mass="12194">MGEFVALAASGGFSVNEHGGQALLKAIREMLAWIDSERYHFEHLLQRPMLGGSTNAEVLKPFMQAVAGDEAGFITQVLKLEESLLAAEQAILLAMASYQESDEKAADRLGER</sequence>
<organism evidence="1 2">
    <name type="scientific">Actinokineospora cianjurensis</name>
    <dbReference type="NCBI Taxonomy" id="585224"/>
    <lineage>
        <taxon>Bacteria</taxon>
        <taxon>Bacillati</taxon>
        <taxon>Actinomycetota</taxon>
        <taxon>Actinomycetes</taxon>
        <taxon>Pseudonocardiales</taxon>
        <taxon>Pseudonocardiaceae</taxon>
        <taxon>Actinokineospora</taxon>
    </lineage>
</organism>
<keyword evidence="2" id="KW-1185">Reference proteome</keyword>
<dbReference type="EMBL" id="RCDD01000001">
    <property type="protein sequence ID" value="RLK62244.1"/>
    <property type="molecule type" value="Genomic_DNA"/>
</dbReference>